<evidence type="ECO:0000256" key="1">
    <source>
        <dbReference type="SAM" id="MobiDB-lite"/>
    </source>
</evidence>
<dbReference type="AlphaFoldDB" id="A0A2G1W7J3"/>
<evidence type="ECO:0000259" key="2">
    <source>
        <dbReference type="Pfam" id="PF08808"/>
    </source>
</evidence>
<evidence type="ECO:0000313" key="3">
    <source>
        <dbReference type="EMBL" id="PHQ34996.1"/>
    </source>
</evidence>
<gene>
    <name evidence="3" type="ORF">CEE69_11210</name>
</gene>
<evidence type="ECO:0000313" key="4">
    <source>
        <dbReference type="Proteomes" id="UP000225740"/>
    </source>
</evidence>
<reference evidence="3 4" key="1">
    <citation type="submission" date="2017-06" db="EMBL/GenBank/DDBJ databases">
        <title>Description of Rhodopirellula bahusiensis sp. nov.</title>
        <authorList>
            <person name="Kizina J."/>
            <person name="Harder J."/>
        </authorList>
    </citation>
    <scope>NUCLEOTIDE SEQUENCE [LARGE SCALE GENOMIC DNA]</scope>
    <source>
        <strain evidence="3 4">SWK21</strain>
    </source>
</reference>
<organism evidence="3 4">
    <name type="scientific">Rhodopirellula bahusiensis</name>
    <dbReference type="NCBI Taxonomy" id="2014065"/>
    <lineage>
        <taxon>Bacteria</taxon>
        <taxon>Pseudomonadati</taxon>
        <taxon>Planctomycetota</taxon>
        <taxon>Planctomycetia</taxon>
        <taxon>Pirellulales</taxon>
        <taxon>Pirellulaceae</taxon>
        <taxon>Rhodopirellula</taxon>
    </lineage>
</organism>
<proteinExistence type="predicted"/>
<comment type="caution">
    <text evidence="3">The sequence shown here is derived from an EMBL/GenBank/DDBJ whole genome shotgun (WGS) entry which is preliminary data.</text>
</comment>
<dbReference type="Pfam" id="PF08808">
    <property type="entry name" value="RES"/>
    <property type="match status" value="1"/>
</dbReference>
<name>A0A2G1W7J3_9BACT</name>
<feature type="domain" description="RES" evidence="2">
    <location>
        <begin position="62"/>
        <end position="112"/>
    </location>
</feature>
<sequence>MRRRGGRGGPILLSPSRGRQTVPIQPGLKTFSPTDSAEEPNVQDTDLAPYEKDRMLPNKCVGAGRIKRAGKPVFYGAEDEKTAVMECRPCRGEVLSVATLRTNQDRRILDLSRKSFVGKESTTCFCSKSRSYI</sequence>
<accession>A0A2G1W7J3</accession>
<dbReference type="EMBL" id="NIZW01000008">
    <property type="protein sequence ID" value="PHQ34996.1"/>
    <property type="molecule type" value="Genomic_DNA"/>
</dbReference>
<feature type="region of interest" description="Disordered" evidence="1">
    <location>
        <begin position="1"/>
        <end position="48"/>
    </location>
</feature>
<dbReference type="Proteomes" id="UP000225740">
    <property type="component" value="Unassembled WGS sequence"/>
</dbReference>
<dbReference type="InterPro" id="IPR014914">
    <property type="entry name" value="RES_dom"/>
</dbReference>
<keyword evidence="4" id="KW-1185">Reference proteome</keyword>
<protein>
    <recommendedName>
        <fullName evidence="2">RES domain-containing protein</fullName>
    </recommendedName>
</protein>